<keyword evidence="12" id="KW-1185">Reference proteome</keyword>
<dbReference type="Pfam" id="PF00176">
    <property type="entry name" value="SNF2-rel_dom"/>
    <property type="match status" value="2"/>
</dbReference>
<dbReference type="OMA" id="CDTHDML"/>
<dbReference type="GO" id="GO:0015616">
    <property type="term" value="F:DNA translocase activity"/>
    <property type="evidence" value="ECO:0007669"/>
    <property type="project" value="TreeGrafter"/>
</dbReference>
<evidence type="ECO:0000256" key="7">
    <source>
        <dbReference type="ARBA" id="ARBA00024776"/>
    </source>
</evidence>
<evidence type="ECO:0000256" key="1">
    <source>
        <dbReference type="ARBA" id="ARBA00011467"/>
    </source>
</evidence>
<feature type="domain" description="Helicase ATP-binding" evidence="10">
    <location>
        <begin position="539"/>
        <end position="708"/>
    </location>
</feature>
<dbReference type="SMART" id="SM00487">
    <property type="entry name" value="DEXDc"/>
    <property type="match status" value="1"/>
</dbReference>
<evidence type="ECO:0000313" key="13">
    <source>
        <dbReference type="RefSeq" id="XP_047740613.1"/>
    </source>
</evidence>
<comment type="subunit">
    <text evidence="1">Interacts (via N-terminus) with spn-A/Rad51.</text>
</comment>
<dbReference type="OrthoDB" id="413460at2759"/>
<feature type="region of interest" description="Disordered" evidence="9">
    <location>
        <begin position="1"/>
        <end position="63"/>
    </location>
</feature>
<feature type="region of interest" description="Disordered" evidence="9">
    <location>
        <begin position="81"/>
        <end position="104"/>
    </location>
</feature>
<feature type="compositionally biased region" description="Polar residues" evidence="9">
    <location>
        <begin position="35"/>
        <end position="48"/>
    </location>
</feature>
<dbReference type="InterPro" id="IPR027417">
    <property type="entry name" value="P-loop_NTPase"/>
</dbReference>
<dbReference type="Proteomes" id="UP000694843">
    <property type="component" value="Unplaced"/>
</dbReference>
<accession>A0A979FTT2</accession>
<evidence type="ECO:0000256" key="9">
    <source>
        <dbReference type="SAM" id="MobiDB-lite"/>
    </source>
</evidence>
<evidence type="ECO:0000256" key="6">
    <source>
        <dbReference type="ARBA" id="ARBA00023306"/>
    </source>
</evidence>
<dbReference type="Gene3D" id="3.40.50.10810">
    <property type="entry name" value="Tandem AAA-ATPase domain"/>
    <property type="match status" value="2"/>
</dbReference>
<feature type="domain" description="Helicase C-terminal" evidence="11">
    <location>
        <begin position="882"/>
        <end position="1038"/>
    </location>
</feature>
<dbReference type="RefSeq" id="XP_047740613.1">
    <property type="nucleotide sequence ID" value="XM_047884657.1"/>
</dbReference>
<dbReference type="InterPro" id="IPR014001">
    <property type="entry name" value="Helicase_ATP-bd"/>
</dbReference>
<dbReference type="PANTHER" id="PTHR45629:SF7">
    <property type="entry name" value="DNA EXCISION REPAIR PROTEIN ERCC-6-RELATED"/>
    <property type="match status" value="1"/>
</dbReference>
<dbReference type="KEGG" id="hazt:108682392"/>
<dbReference type="AlphaFoldDB" id="A0A979FTT2"/>
<dbReference type="GO" id="GO:0005634">
    <property type="term" value="C:nucleus"/>
    <property type="evidence" value="ECO:0007669"/>
    <property type="project" value="TreeGrafter"/>
</dbReference>
<evidence type="ECO:0000259" key="11">
    <source>
        <dbReference type="PROSITE" id="PS51194"/>
    </source>
</evidence>
<dbReference type="PANTHER" id="PTHR45629">
    <property type="entry name" value="SNF2/RAD54 FAMILY MEMBER"/>
    <property type="match status" value="1"/>
</dbReference>
<evidence type="ECO:0000313" key="12">
    <source>
        <dbReference type="Proteomes" id="UP000694843"/>
    </source>
</evidence>
<dbReference type="InterPro" id="IPR049730">
    <property type="entry name" value="SNF2/RAD54-like_C"/>
</dbReference>
<dbReference type="SUPFAM" id="SSF52540">
    <property type="entry name" value="P-loop containing nucleoside triphosphate hydrolases"/>
    <property type="match status" value="3"/>
</dbReference>
<dbReference type="CDD" id="cd18793">
    <property type="entry name" value="SF2_C_SNF"/>
    <property type="match status" value="1"/>
</dbReference>
<dbReference type="InterPro" id="IPR001650">
    <property type="entry name" value="Helicase_C-like"/>
</dbReference>
<dbReference type="PROSITE" id="PS51192">
    <property type="entry name" value="HELICASE_ATP_BIND_1"/>
    <property type="match status" value="1"/>
</dbReference>
<dbReference type="Pfam" id="PF00271">
    <property type="entry name" value="Helicase_C"/>
    <property type="match status" value="1"/>
</dbReference>
<dbReference type="GO" id="GO:0051301">
    <property type="term" value="P:cell division"/>
    <property type="evidence" value="ECO:0007669"/>
    <property type="project" value="UniProtKB-KW"/>
</dbReference>
<keyword evidence="3" id="KW-0132">Cell division</keyword>
<keyword evidence="4" id="KW-0498">Mitosis</keyword>
<keyword evidence="6" id="KW-0131">Cell cycle</keyword>
<keyword evidence="5" id="KW-0378">Hydrolase</keyword>
<dbReference type="Gene3D" id="3.40.50.300">
    <property type="entry name" value="P-loop containing nucleotide triphosphate hydrolases"/>
    <property type="match status" value="1"/>
</dbReference>
<evidence type="ECO:0000256" key="5">
    <source>
        <dbReference type="ARBA" id="ARBA00022801"/>
    </source>
</evidence>
<dbReference type="GO" id="GO:0007131">
    <property type="term" value="P:reciprocal meiotic recombination"/>
    <property type="evidence" value="ECO:0007669"/>
    <property type="project" value="TreeGrafter"/>
</dbReference>
<dbReference type="GeneID" id="108682392"/>
<protein>
    <recommendedName>
        <fullName evidence="2">DNA repair and recombination protein RAD54-like</fullName>
    </recommendedName>
    <alternativeName>
        <fullName evidence="8">Protein okra</fullName>
    </alternativeName>
</protein>
<evidence type="ECO:0000256" key="3">
    <source>
        <dbReference type="ARBA" id="ARBA00022618"/>
    </source>
</evidence>
<organism evidence="12 13">
    <name type="scientific">Hyalella azteca</name>
    <name type="common">Amphipod</name>
    <dbReference type="NCBI Taxonomy" id="294128"/>
    <lineage>
        <taxon>Eukaryota</taxon>
        <taxon>Metazoa</taxon>
        <taxon>Ecdysozoa</taxon>
        <taxon>Arthropoda</taxon>
        <taxon>Crustacea</taxon>
        <taxon>Multicrustacea</taxon>
        <taxon>Malacostraca</taxon>
        <taxon>Eumalacostraca</taxon>
        <taxon>Peracarida</taxon>
        <taxon>Amphipoda</taxon>
        <taxon>Senticaudata</taxon>
        <taxon>Talitrida</taxon>
        <taxon>Talitroidea</taxon>
        <taxon>Hyalellidae</taxon>
        <taxon>Hyalella</taxon>
    </lineage>
</organism>
<dbReference type="SMART" id="SM00490">
    <property type="entry name" value="HELICc"/>
    <property type="match status" value="1"/>
</dbReference>
<comment type="function">
    <text evidence="7">Involved in mitotic DNA repair and meiotic recombination. Functions in the recombinational DNA repair pathway. Essential for interhomolog gene conversion (GC), but may have a less important role in intersister GC than spn-A/Rad51. In the presence of DNA, spn-A/Rad51 enhances the ATPase activity of okr/Rad54.</text>
</comment>
<reference evidence="13" key="1">
    <citation type="submission" date="2025-08" db="UniProtKB">
        <authorList>
            <consortium name="RefSeq"/>
        </authorList>
    </citation>
    <scope>IDENTIFICATION</scope>
    <source>
        <tissue evidence="13">Whole organism</tissue>
    </source>
</reference>
<dbReference type="Gene3D" id="1.20.120.850">
    <property type="entry name" value="SWI2/SNF2 ATPases, N-terminal domain"/>
    <property type="match status" value="1"/>
</dbReference>
<dbReference type="GO" id="GO:0016787">
    <property type="term" value="F:hydrolase activity"/>
    <property type="evidence" value="ECO:0007669"/>
    <property type="project" value="UniProtKB-KW"/>
</dbReference>
<dbReference type="PROSITE" id="PS51194">
    <property type="entry name" value="HELICASE_CTER"/>
    <property type="match status" value="1"/>
</dbReference>
<evidence type="ECO:0000256" key="8">
    <source>
        <dbReference type="ARBA" id="ARBA00029956"/>
    </source>
</evidence>
<proteinExistence type="predicted"/>
<name>A0A979FTT2_HYAAZ</name>
<dbReference type="GO" id="GO:0005524">
    <property type="term" value="F:ATP binding"/>
    <property type="evidence" value="ECO:0007669"/>
    <property type="project" value="InterPro"/>
</dbReference>
<sequence length="1146" mass="126154">MRRSSAPSQLAKKPRFLPPIKNQTTSSETRKDTKISTVLDNPSHLSTSQKKEENSAAVSSTRPTEDILALFSFKPTPELINTSSPESSYQTVDTENVYSSSNSPGIRIPSQIEHSSHQIADSSESVGLGNQIAQDHFTAHKPVITPFRQRNHDEDNQQRDSTIHAPEERYFSVVWCKRSTRKHKKWEGDAVLIVKTRSVLLKDMEGKLIGQSSGYKIADLASLEDGNTLPIGGKEIEIQGKISTSDYCSGRCFLSSDVITPTEVALPPAAPRPKPKPFKLPTVHNVVRSVPPASGPRDNQPLYSTHHDHSLIFPRPTARQQLREGCASVRDVVLDPHLSCKLRPHQREGVIFLYQCVLGHSTISGDGSERGCILADDMGLGKTLQCIALVWTLLKQNPWAVGGVINRALVVAPIQGKISTSDYCSGRCFLSSDVITPTEVALPPAAPRPKPKPFKLPTVHNVVRSVPPASGPRDNQPLYSTHHDHSLIFPRPTPRQQLREGCASVRDVVLDPHLSCKLRPHQREGVIFLYQCVLGHSTISGDGSERGCILADDMGLGKTLQCIALVWTLLKQNPWAVGGVINRALVVAPSSLVANWGKEFHKWLGRERLHVYVVDNNNKVEDFFRQQLAPVLVVSYEQLLRCQDLLCRPSHGFGLIICDEGHRLKNSASKTAASLAALSISRRVLLTGTPVQNDLQELFSLANFVVPGVLGSSAAFRRLYEEPIVSAQQACATPVEKQLGGDRVKELNRITSQFILRRTQAIINKYLPPKVECVVFCQASASQEAVYRDAARLVSSAALTAAAGVDHLSTIILLRKICNHPTLVNPAAGSDEELGTFAPQDPSVQRLSERARLLLPSHLQDTVASSEEDSGKLAVVSCLLWQLSSTKERIVLVSHFTSTLDLLQRLCDRYSYTHTRLDGATPPHKRQNIVDAFNSKHSQTFVFLLSSRAGGVGLNLTGASRILLYDVDWNPATDLQAMARVWRDGQTRTTHIYRLVLSGSVEERMYQRQVQKQGLSGAVVDAKNHNNSKVAFSLQELRDLYSYESLGTCITHDQLQCSCDLRGGPCLPPAASQDAPLRACQLRVGYSGAAEEGLACTMDRLYEWQHYSSDHISSLQDACLEAGAEFINMVFRYQADATASTSTENI</sequence>
<dbReference type="InterPro" id="IPR038718">
    <property type="entry name" value="SNF2-like_sf"/>
</dbReference>
<evidence type="ECO:0000256" key="4">
    <source>
        <dbReference type="ARBA" id="ARBA00022776"/>
    </source>
</evidence>
<evidence type="ECO:0000256" key="2">
    <source>
        <dbReference type="ARBA" id="ARBA00015341"/>
    </source>
</evidence>
<dbReference type="InterPro" id="IPR050496">
    <property type="entry name" value="SNF2_RAD54_helicase_repair"/>
</dbReference>
<dbReference type="CDD" id="cd18004">
    <property type="entry name" value="DEXHc_RAD54"/>
    <property type="match status" value="1"/>
</dbReference>
<dbReference type="GO" id="GO:0000724">
    <property type="term" value="P:double-strand break repair via homologous recombination"/>
    <property type="evidence" value="ECO:0007669"/>
    <property type="project" value="TreeGrafter"/>
</dbReference>
<dbReference type="FunFam" id="3.40.50.10810:FF:000020">
    <property type="entry name" value="DNA repair and recombination protein RAD54B"/>
    <property type="match status" value="1"/>
</dbReference>
<gene>
    <name evidence="13" type="primary">LOC108682392</name>
</gene>
<dbReference type="InterPro" id="IPR000330">
    <property type="entry name" value="SNF2_N"/>
</dbReference>
<evidence type="ECO:0000259" key="10">
    <source>
        <dbReference type="PROSITE" id="PS51192"/>
    </source>
</evidence>